<protein>
    <submittedName>
        <fullName evidence="1">5-amino-6-(5-phospho-D-ribitylamino)uracil phosphatase YcsE</fullName>
        <ecNumber evidence="1">3.1.3.104</ecNumber>
    </submittedName>
</protein>
<dbReference type="GO" id="GO:0000287">
    <property type="term" value="F:magnesium ion binding"/>
    <property type="evidence" value="ECO:0007669"/>
    <property type="project" value="TreeGrafter"/>
</dbReference>
<dbReference type="SFLD" id="SFLDG01140">
    <property type="entry name" value="C2.B:_Phosphomannomutase_and_P"/>
    <property type="match status" value="1"/>
</dbReference>
<reference evidence="1" key="1">
    <citation type="submission" date="2021-06" db="EMBL/GenBank/DDBJ databases">
        <authorList>
            <person name="Criscuolo A."/>
        </authorList>
    </citation>
    <scope>NUCLEOTIDE SEQUENCE</scope>
    <source>
        <strain evidence="1">CIP111600</strain>
    </source>
</reference>
<dbReference type="PANTHER" id="PTHR10000">
    <property type="entry name" value="PHOSPHOSERINE PHOSPHATASE"/>
    <property type="match status" value="1"/>
</dbReference>
<dbReference type="PANTHER" id="PTHR10000:SF55">
    <property type="entry name" value="5-AMINO-6-(5-PHOSPHO-D-RIBITYLAMINO)URACIL PHOSPHATASE YCSE"/>
    <property type="match status" value="1"/>
</dbReference>
<organism evidence="1 2">
    <name type="scientific">Paenibacillus solanacearum</name>
    <dbReference type="NCBI Taxonomy" id="2048548"/>
    <lineage>
        <taxon>Bacteria</taxon>
        <taxon>Bacillati</taxon>
        <taxon>Bacillota</taxon>
        <taxon>Bacilli</taxon>
        <taxon>Bacillales</taxon>
        <taxon>Paenibacillaceae</taxon>
        <taxon>Paenibacillus</taxon>
    </lineage>
</organism>
<accession>A0A916K760</accession>
<evidence type="ECO:0000313" key="1">
    <source>
        <dbReference type="EMBL" id="CAG7649238.1"/>
    </source>
</evidence>
<gene>
    <name evidence="1" type="primary">ycsE_5</name>
    <name evidence="1" type="ORF">PAESOLCIP111_05824</name>
</gene>
<comment type="caution">
    <text evidence="1">The sequence shown here is derived from an EMBL/GenBank/DDBJ whole genome shotgun (WGS) entry which is preliminary data.</text>
</comment>
<dbReference type="AlphaFoldDB" id="A0A916K760"/>
<evidence type="ECO:0000313" key="2">
    <source>
        <dbReference type="Proteomes" id="UP000693672"/>
    </source>
</evidence>
<dbReference type="CDD" id="cd07516">
    <property type="entry name" value="HAD_Pase"/>
    <property type="match status" value="1"/>
</dbReference>
<dbReference type="Pfam" id="PF08282">
    <property type="entry name" value="Hydrolase_3"/>
    <property type="match status" value="2"/>
</dbReference>
<dbReference type="Proteomes" id="UP000693672">
    <property type="component" value="Unassembled WGS sequence"/>
</dbReference>
<keyword evidence="2" id="KW-1185">Reference proteome</keyword>
<dbReference type="SFLD" id="SFLDS00003">
    <property type="entry name" value="Haloacid_Dehalogenase"/>
    <property type="match status" value="1"/>
</dbReference>
<dbReference type="GO" id="GO:0005829">
    <property type="term" value="C:cytosol"/>
    <property type="evidence" value="ECO:0007669"/>
    <property type="project" value="TreeGrafter"/>
</dbReference>
<dbReference type="GO" id="GO:0043726">
    <property type="term" value="F:5-amino-6-(5-phosphoribitylamino)uracil phosphatase activity"/>
    <property type="evidence" value="ECO:0007669"/>
    <property type="project" value="UniProtKB-EC"/>
</dbReference>
<dbReference type="NCBIfam" id="TIGR01484">
    <property type="entry name" value="HAD-SF-IIB"/>
    <property type="match status" value="1"/>
</dbReference>
<dbReference type="EC" id="3.1.3.104" evidence="1"/>
<dbReference type="InterPro" id="IPR006379">
    <property type="entry name" value="HAD-SF_hydro_IIB"/>
</dbReference>
<dbReference type="EMBL" id="CAJVAS010000047">
    <property type="protein sequence ID" value="CAG7649238.1"/>
    <property type="molecule type" value="Genomic_DNA"/>
</dbReference>
<proteinExistence type="predicted"/>
<dbReference type="RefSeq" id="WP_218095509.1">
    <property type="nucleotide sequence ID" value="NZ_CAJVAS010000047.1"/>
</dbReference>
<dbReference type="PROSITE" id="PS01229">
    <property type="entry name" value="COF_2"/>
    <property type="match status" value="1"/>
</dbReference>
<name>A0A916K760_9BACL</name>
<keyword evidence="1" id="KW-0378">Hydrolase</keyword>
<sequence length="256" mass="29059">MKPQYRLLALDLDGTTLTEEKVITEETADWIKRAEQAGVTVVFATGRGTQTTQAYWEQLELQSPMVLVNGAEIWERPTVLKERQTISREHIRRLKSLADEWEAHFWGYSVESLTSKRRWTEEMFERDWMKFGIRHTDLPTMERIREIVAGWGELEITRSNISNMEISPLGVTKESGIRKVCEHLGIGMDQVMAVGDNMNDLHLIRAAGLGVAMGNADDELKREANVLTDTNERAGVAKAIQRYVFGLDVDIPAEAV</sequence>